<gene>
    <name evidence="3" type="ORF">RND81_03G201800</name>
</gene>
<reference evidence="3" key="1">
    <citation type="submission" date="2024-03" db="EMBL/GenBank/DDBJ databases">
        <title>WGS assembly of Saponaria officinalis var. Norfolk2.</title>
        <authorList>
            <person name="Jenkins J."/>
            <person name="Shu S."/>
            <person name="Grimwood J."/>
            <person name="Barry K."/>
            <person name="Goodstein D."/>
            <person name="Schmutz J."/>
            <person name="Leebens-Mack J."/>
            <person name="Osbourn A."/>
        </authorList>
    </citation>
    <scope>NUCLEOTIDE SEQUENCE [LARGE SCALE GENOMIC DNA]</scope>
    <source>
        <strain evidence="3">JIC</strain>
    </source>
</reference>
<evidence type="ECO:0000259" key="2">
    <source>
        <dbReference type="Pfam" id="PF07859"/>
    </source>
</evidence>
<sequence>MAKFNPYEHLKISLKSDGTLQRSNFMARVPANPKPSQGELVASKDITINTQKNLWVRIYCPTKLPANDRCVARLPIILHFHAGGWIDHSVADVMYHEKCNQLSKDIPAIVVSPEYRLAPEHRLPAQYEDAMDTILWVNKQVSSQEGEEWLREYADYSRFYLMGRANGANIAYNASIMAVDVDLKPLRISGMILNQPMFSGKHRTKSELKYACDELMPLPVWDLMWELALPKGTDRDHRFSNPVKDNVAKESKIKKIGKCLVIGYGMDPMVDRQQEFVTMLVSHGARVDAHFDDIGFHGIDIVDSKRRSYNFQLIKDFVN</sequence>
<dbReference type="GO" id="GO:0016787">
    <property type="term" value="F:hydrolase activity"/>
    <property type="evidence" value="ECO:0007669"/>
    <property type="project" value="InterPro"/>
</dbReference>
<comment type="similarity">
    <text evidence="1">Belongs to the 'GDXG' lipolytic enzyme family.</text>
</comment>
<dbReference type="EMBL" id="JBDFQZ010000003">
    <property type="protein sequence ID" value="KAK9742867.1"/>
    <property type="molecule type" value="Genomic_DNA"/>
</dbReference>
<keyword evidence="4" id="KW-1185">Reference proteome</keyword>
<dbReference type="Gene3D" id="3.40.50.1820">
    <property type="entry name" value="alpha/beta hydrolase"/>
    <property type="match status" value="1"/>
</dbReference>
<evidence type="ECO:0000313" key="4">
    <source>
        <dbReference type="Proteomes" id="UP001443914"/>
    </source>
</evidence>
<accession>A0AAW1MAP4</accession>
<dbReference type="InterPro" id="IPR029058">
    <property type="entry name" value="AB_hydrolase_fold"/>
</dbReference>
<dbReference type="PANTHER" id="PTHR23024">
    <property type="entry name" value="ARYLACETAMIDE DEACETYLASE"/>
    <property type="match status" value="1"/>
</dbReference>
<dbReference type="SUPFAM" id="SSF53474">
    <property type="entry name" value="alpha/beta-Hydrolases"/>
    <property type="match status" value="1"/>
</dbReference>
<protein>
    <recommendedName>
        <fullName evidence="2">Alpha/beta hydrolase fold-3 domain-containing protein</fullName>
    </recommendedName>
</protein>
<dbReference type="Proteomes" id="UP001443914">
    <property type="component" value="Unassembled WGS sequence"/>
</dbReference>
<dbReference type="InterPro" id="IPR013094">
    <property type="entry name" value="AB_hydrolase_3"/>
</dbReference>
<feature type="domain" description="Alpha/beta hydrolase fold-3" evidence="2">
    <location>
        <begin position="77"/>
        <end position="298"/>
    </location>
</feature>
<proteinExistence type="inferred from homology"/>
<comment type="caution">
    <text evidence="3">The sequence shown here is derived from an EMBL/GenBank/DDBJ whole genome shotgun (WGS) entry which is preliminary data.</text>
</comment>
<dbReference type="PANTHER" id="PTHR23024:SF212">
    <property type="entry name" value="CARBOXYLESTERASE 9-RELATED"/>
    <property type="match status" value="1"/>
</dbReference>
<dbReference type="Pfam" id="PF07859">
    <property type="entry name" value="Abhydrolase_3"/>
    <property type="match status" value="1"/>
</dbReference>
<evidence type="ECO:0000256" key="1">
    <source>
        <dbReference type="ARBA" id="ARBA00010515"/>
    </source>
</evidence>
<name>A0AAW1MAP4_SAPOF</name>
<dbReference type="InterPro" id="IPR050466">
    <property type="entry name" value="Carboxylest/Gibb_receptor"/>
</dbReference>
<organism evidence="3 4">
    <name type="scientific">Saponaria officinalis</name>
    <name type="common">Common soapwort</name>
    <name type="synonym">Lychnis saponaria</name>
    <dbReference type="NCBI Taxonomy" id="3572"/>
    <lineage>
        <taxon>Eukaryota</taxon>
        <taxon>Viridiplantae</taxon>
        <taxon>Streptophyta</taxon>
        <taxon>Embryophyta</taxon>
        <taxon>Tracheophyta</taxon>
        <taxon>Spermatophyta</taxon>
        <taxon>Magnoliopsida</taxon>
        <taxon>eudicotyledons</taxon>
        <taxon>Gunneridae</taxon>
        <taxon>Pentapetalae</taxon>
        <taxon>Caryophyllales</taxon>
        <taxon>Caryophyllaceae</taxon>
        <taxon>Caryophylleae</taxon>
        <taxon>Saponaria</taxon>
    </lineage>
</organism>
<evidence type="ECO:0000313" key="3">
    <source>
        <dbReference type="EMBL" id="KAK9742867.1"/>
    </source>
</evidence>
<dbReference type="AlphaFoldDB" id="A0AAW1MAP4"/>